<dbReference type="AlphaFoldDB" id="A0A6L2K9K0"/>
<reference evidence="2" key="1">
    <citation type="journal article" date="2019" name="Sci. Rep.">
        <title>Draft genome of Tanacetum cinerariifolium, the natural source of mosquito coil.</title>
        <authorList>
            <person name="Yamashiro T."/>
            <person name="Shiraishi A."/>
            <person name="Satake H."/>
            <person name="Nakayama K."/>
        </authorList>
    </citation>
    <scope>NUCLEOTIDE SEQUENCE</scope>
</reference>
<sequence>MLFTAGLLNRMMSSPDHPTSNLEDAFSSNFPNYLPPASPDYVPASPRKTYSSSSNSFGIIPLASPTLSLFHNDPYIKVLQAFYTKNLPIPPPYSMPNPQEFFLPEDLLSHKKQGNDQSSSSTSSLP</sequence>
<accession>A0A6L2K9K0</accession>
<dbReference type="EMBL" id="BKCJ010002070">
    <property type="protein sequence ID" value="GEU46036.1"/>
    <property type="molecule type" value="Genomic_DNA"/>
</dbReference>
<protein>
    <submittedName>
        <fullName evidence="2">Uncharacterized protein</fullName>
    </submittedName>
</protein>
<evidence type="ECO:0000313" key="2">
    <source>
        <dbReference type="EMBL" id="GEU46036.1"/>
    </source>
</evidence>
<evidence type="ECO:0000256" key="1">
    <source>
        <dbReference type="SAM" id="MobiDB-lite"/>
    </source>
</evidence>
<comment type="caution">
    <text evidence="2">The sequence shown here is derived from an EMBL/GenBank/DDBJ whole genome shotgun (WGS) entry which is preliminary data.</text>
</comment>
<name>A0A6L2K9K0_TANCI</name>
<proteinExistence type="predicted"/>
<feature type="region of interest" description="Disordered" evidence="1">
    <location>
        <begin position="90"/>
        <end position="126"/>
    </location>
</feature>
<organism evidence="2">
    <name type="scientific">Tanacetum cinerariifolium</name>
    <name type="common">Dalmatian daisy</name>
    <name type="synonym">Chrysanthemum cinerariifolium</name>
    <dbReference type="NCBI Taxonomy" id="118510"/>
    <lineage>
        <taxon>Eukaryota</taxon>
        <taxon>Viridiplantae</taxon>
        <taxon>Streptophyta</taxon>
        <taxon>Embryophyta</taxon>
        <taxon>Tracheophyta</taxon>
        <taxon>Spermatophyta</taxon>
        <taxon>Magnoliopsida</taxon>
        <taxon>eudicotyledons</taxon>
        <taxon>Gunneridae</taxon>
        <taxon>Pentapetalae</taxon>
        <taxon>asterids</taxon>
        <taxon>campanulids</taxon>
        <taxon>Asterales</taxon>
        <taxon>Asteraceae</taxon>
        <taxon>Asteroideae</taxon>
        <taxon>Anthemideae</taxon>
        <taxon>Anthemidinae</taxon>
        <taxon>Tanacetum</taxon>
    </lineage>
</organism>
<gene>
    <name evidence="2" type="ORF">Tci_018014</name>
</gene>